<evidence type="ECO:0000256" key="1">
    <source>
        <dbReference type="SAM" id="Phobius"/>
    </source>
</evidence>
<evidence type="ECO:0000313" key="3">
    <source>
        <dbReference type="EMBL" id="TKJ40981.1"/>
    </source>
</evidence>
<dbReference type="Pfam" id="PF09851">
    <property type="entry name" value="SHOCT"/>
    <property type="match status" value="1"/>
</dbReference>
<keyword evidence="1" id="KW-1133">Transmembrane helix</keyword>
<organism evidence="3 4">
    <name type="scientific">candidate division TA06 bacterium B3_TA06</name>
    <dbReference type="NCBI Taxonomy" id="2012487"/>
    <lineage>
        <taxon>Bacteria</taxon>
        <taxon>Bacteria division TA06</taxon>
    </lineage>
</organism>
<keyword evidence="1" id="KW-0472">Membrane</keyword>
<dbReference type="AlphaFoldDB" id="A0A532V1A5"/>
<feature type="transmembrane region" description="Helical" evidence="1">
    <location>
        <begin position="12"/>
        <end position="34"/>
    </location>
</feature>
<evidence type="ECO:0000259" key="2">
    <source>
        <dbReference type="Pfam" id="PF09851"/>
    </source>
</evidence>
<keyword evidence="1" id="KW-0812">Transmembrane</keyword>
<dbReference type="InterPro" id="IPR018649">
    <property type="entry name" value="SHOCT"/>
</dbReference>
<protein>
    <submittedName>
        <fullName evidence="3">Electron transporter RnfE</fullName>
    </submittedName>
</protein>
<name>A0A532V1A5_UNCT6</name>
<dbReference type="Proteomes" id="UP000317778">
    <property type="component" value="Unassembled WGS sequence"/>
</dbReference>
<gene>
    <name evidence="3" type="ORF">CEE36_08945</name>
</gene>
<reference evidence="3 4" key="1">
    <citation type="submission" date="2017-06" db="EMBL/GenBank/DDBJ databases">
        <title>Novel microbial phyla capable of carbon fixation and sulfur reduction in deep-sea sediments.</title>
        <authorList>
            <person name="Huang J."/>
            <person name="Baker B."/>
            <person name="Wang Y."/>
        </authorList>
    </citation>
    <scope>NUCLEOTIDE SEQUENCE [LARGE SCALE GENOMIC DNA]</scope>
    <source>
        <strain evidence="3">B3_TA06</strain>
    </source>
</reference>
<feature type="domain" description="SHOCT" evidence="2">
    <location>
        <begin position="46"/>
        <end position="71"/>
    </location>
</feature>
<accession>A0A532V1A5</accession>
<evidence type="ECO:0000313" key="4">
    <source>
        <dbReference type="Proteomes" id="UP000317778"/>
    </source>
</evidence>
<sequence>MWFGMHGMEGWWILGIIFWVALLVGIVLLVVWLVKTVSGRGRQESALDILKKRYARGEISKEEFEERKRDLA</sequence>
<proteinExistence type="predicted"/>
<comment type="caution">
    <text evidence="3">The sequence shown here is derived from an EMBL/GenBank/DDBJ whole genome shotgun (WGS) entry which is preliminary data.</text>
</comment>
<dbReference type="EMBL" id="NJBO01000015">
    <property type="protein sequence ID" value="TKJ40981.1"/>
    <property type="molecule type" value="Genomic_DNA"/>
</dbReference>